<dbReference type="GO" id="GO:0031146">
    <property type="term" value="P:SCF-dependent proteasomal ubiquitin-dependent protein catabolic process"/>
    <property type="evidence" value="ECO:0000318"/>
    <property type="project" value="GO_Central"/>
</dbReference>
<dbReference type="Proteomes" id="UP000005239">
    <property type="component" value="Unassembled WGS sequence"/>
</dbReference>
<dbReference type="InterPro" id="IPR008979">
    <property type="entry name" value="Galactose-bd-like_sf"/>
</dbReference>
<dbReference type="OrthoDB" id="1107553at2759"/>
<proteinExistence type="predicted"/>
<accession>A0A2A6BU07</accession>
<protein>
    <submittedName>
        <fullName evidence="1">Uncharacterized protein</fullName>
    </submittedName>
</protein>
<dbReference type="PROSITE" id="PS50181">
    <property type="entry name" value="FBOX"/>
    <property type="match status" value="1"/>
</dbReference>
<dbReference type="GO" id="GO:0036503">
    <property type="term" value="P:ERAD pathway"/>
    <property type="evidence" value="ECO:0000318"/>
    <property type="project" value="GO_Central"/>
</dbReference>
<dbReference type="InterPro" id="IPR039752">
    <property type="entry name" value="F-box_only"/>
</dbReference>
<reference evidence="1" key="2">
    <citation type="submission" date="2022-06" db="UniProtKB">
        <authorList>
            <consortium name="EnsemblMetazoa"/>
        </authorList>
    </citation>
    <scope>IDENTIFICATION</scope>
    <source>
        <strain evidence="1">PS312</strain>
    </source>
</reference>
<accession>A0A8R1U400</accession>
<dbReference type="AlphaFoldDB" id="A0A2A6BU07"/>
<name>A0A2A6BU07_PRIPA</name>
<organism evidence="1 2">
    <name type="scientific">Pristionchus pacificus</name>
    <name type="common">Parasitic nematode worm</name>
    <dbReference type="NCBI Taxonomy" id="54126"/>
    <lineage>
        <taxon>Eukaryota</taxon>
        <taxon>Metazoa</taxon>
        <taxon>Ecdysozoa</taxon>
        <taxon>Nematoda</taxon>
        <taxon>Chromadorea</taxon>
        <taxon>Rhabditida</taxon>
        <taxon>Rhabditina</taxon>
        <taxon>Diplogasteromorpha</taxon>
        <taxon>Diplogasteroidea</taxon>
        <taxon>Neodiplogasteridae</taxon>
        <taxon>Pristionchus</taxon>
    </lineage>
</organism>
<dbReference type="GO" id="GO:0019005">
    <property type="term" value="C:SCF ubiquitin ligase complex"/>
    <property type="evidence" value="ECO:0000318"/>
    <property type="project" value="GO_Central"/>
</dbReference>
<dbReference type="SUPFAM" id="SSF81383">
    <property type="entry name" value="F-box domain"/>
    <property type="match status" value="1"/>
</dbReference>
<dbReference type="SMART" id="SM01198">
    <property type="entry name" value="FBA"/>
    <property type="match status" value="1"/>
</dbReference>
<evidence type="ECO:0000313" key="2">
    <source>
        <dbReference type="Proteomes" id="UP000005239"/>
    </source>
</evidence>
<keyword evidence="2" id="KW-1185">Reference proteome</keyword>
<dbReference type="PROSITE" id="PS51114">
    <property type="entry name" value="FBA"/>
    <property type="match status" value="1"/>
</dbReference>
<gene>
    <name evidence="1" type="primary">WBGene00090979</name>
</gene>
<dbReference type="InterPro" id="IPR001810">
    <property type="entry name" value="F-box_dom"/>
</dbReference>
<dbReference type="SUPFAM" id="SSF49785">
    <property type="entry name" value="Galactose-binding domain-like"/>
    <property type="match status" value="1"/>
</dbReference>
<dbReference type="InterPro" id="IPR007397">
    <property type="entry name" value="F-box-assoc_dom"/>
</dbReference>
<dbReference type="GO" id="GO:0005737">
    <property type="term" value="C:cytoplasm"/>
    <property type="evidence" value="ECO:0000318"/>
    <property type="project" value="GO_Central"/>
</dbReference>
<dbReference type="FunFam" id="2.60.120.260:FF:000012">
    <property type="entry name" value="F-box only protein 2"/>
    <property type="match status" value="1"/>
</dbReference>
<dbReference type="Gene3D" id="2.60.120.260">
    <property type="entry name" value="Galactose-binding domain-like"/>
    <property type="match status" value="1"/>
</dbReference>
<dbReference type="PANTHER" id="PTHR12125:SF5">
    <property type="entry name" value="F-BOX DOMAIN-CONTAINING PROTEIN"/>
    <property type="match status" value="1"/>
</dbReference>
<dbReference type="PANTHER" id="PTHR12125">
    <property type="entry name" value="F-BOX ONLY PROTEIN 6-LIKE PROTEIN"/>
    <property type="match status" value="1"/>
</dbReference>
<dbReference type="GO" id="GO:0006516">
    <property type="term" value="P:glycoprotein catabolic process"/>
    <property type="evidence" value="ECO:0000318"/>
    <property type="project" value="GO_Central"/>
</dbReference>
<reference evidence="2" key="1">
    <citation type="journal article" date="2008" name="Nat. Genet.">
        <title>The Pristionchus pacificus genome provides a unique perspective on nematode lifestyle and parasitism.</title>
        <authorList>
            <person name="Dieterich C."/>
            <person name="Clifton S.W."/>
            <person name="Schuster L.N."/>
            <person name="Chinwalla A."/>
            <person name="Delehaunty K."/>
            <person name="Dinkelacker I."/>
            <person name="Fulton L."/>
            <person name="Fulton R."/>
            <person name="Godfrey J."/>
            <person name="Minx P."/>
            <person name="Mitreva M."/>
            <person name="Roeseler W."/>
            <person name="Tian H."/>
            <person name="Witte H."/>
            <person name="Yang S.P."/>
            <person name="Wilson R.K."/>
            <person name="Sommer R.J."/>
        </authorList>
    </citation>
    <scope>NUCLEOTIDE SEQUENCE [LARGE SCALE GENOMIC DNA]</scope>
    <source>
        <strain evidence="2">PS312</strain>
    </source>
</reference>
<dbReference type="Pfam" id="PF04300">
    <property type="entry name" value="FBA"/>
    <property type="match status" value="1"/>
</dbReference>
<dbReference type="InterPro" id="IPR036047">
    <property type="entry name" value="F-box-like_dom_sf"/>
</dbReference>
<sequence length="284" mass="33186">MASINDYPAIIVQEIAKRLDYRSIQAMKLCNRHIYNALTDSLLWIELCERDKRALPSIEFRKSLAESADNNEACVGQLDFERIWVKNPFRSNLAPPMLESLADMQTQYGWTFNRSEDAEMMVVEEPPAGTEPHPEVTRCIATSCWEGKRIVKIDLVKEGIPEWILDHIRPRIIVGEMVAPRWDCGSTYTMRTKLLRPDEEFGRIYEDDRIMNTTKAWNQWTSPCRWEKVEMTFEDYPMGIRHIEVHSCGEDRQNWAGNYGAKFANLEIRIEMPDKVYWITGDDE</sequence>
<evidence type="ECO:0000313" key="1">
    <source>
        <dbReference type="EnsemblMetazoa" id="PPA01425.1"/>
    </source>
</evidence>
<dbReference type="EnsemblMetazoa" id="PPA01425.1">
    <property type="protein sequence ID" value="PPA01425.1"/>
    <property type="gene ID" value="WBGene00090979"/>
</dbReference>